<dbReference type="AlphaFoldDB" id="A0A9P4THN8"/>
<feature type="transmembrane region" description="Helical" evidence="2">
    <location>
        <begin position="580"/>
        <end position="603"/>
    </location>
</feature>
<comment type="subcellular location">
    <subcellularLocation>
        <location evidence="1">Membrane</location>
        <topology evidence="1">Multi-pass membrane protein</topology>
    </subcellularLocation>
</comment>
<dbReference type="PROSITE" id="PS50850">
    <property type="entry name" value="MFS"/>
    <property type="match status" value="1"/>
</dbReference>
<dbReference type="GO" id="GO:0022857">
    <property type="term" value="F:transmembrane transporter activity"/>
    <property type="evidence" value="ECO:0007669"/>
    <property type="project" value="InterPro"/>
</dbReference>
<dbReference type="InterPro" id="IPR011701">
    <property type="entry name" value="MFS"/>
</dbReference>
<sequence>MFFVLAALTFVLHPCPAYALGFGKANVTDTVGFVREDNQRDTISLLLSCFATLGLCVYSAVHLNVPRKGDSNLRVLIRECKWCVIGLFAPELILYTAWRQLASARQLCHKINKGREIENDEQTSVDKTFKKREVVNRKHIVAEQWTLAHGFYGSMGGFAIDIEPMENDLASLFGDHKRLTLTAQGLALLAECGHVPQISAAEIKDKNKADGLAKLLVCIQAGWMIIQVTSRAATGLATTLLEVHVVAHVVCALVMYVIWWHKPRQVESPTLLKDDLGPLAMYMFLASRMSGQTPTGRRGSLRTPVPELHTLAYVAGSISSLGGEGVTQGTKGCFRLRGNDYEPASPGAAGDAKWKQQQLAAQAVSVYPNLQARFKTSQQEATSPHSTCLDPWLDEFVQPYAPDWPNAGLLRRTQSLIMGMTLWGASMAYGAIHVAAWDYFFPSSLEQMFWHLSSVWVTFCAAFWLLTNMLAHVFPVIDRVWVSYNEPSCPGEAVLLGPEKPAKKSLAFHLTFTAILINLFLYALDATTLAVATPAIASDLDGTSLESFWASISYLLAVAMTQPLYATLSDVLGRKHCIDAAYAFFFAGSIVFALAENMGAVIAGRVLQGLGGGGLDVLSEIIVTDMTTLQESPMYLGLMAIPTALGSVLGPTIGAA</sequence>
<evidence type="ECO:0000313" key="5">
    <source>
        <dbReference type="EMBL" id="KAF3004746.1"/>
    </source>
</evidence>
<evidence type="ECO:0000256" key="2">
    <source>
        <dbReference type="SAM" id="Phobius"/>
    </source>
</evidence>
<dbReference type="OrthoDB" id="3061561at2759"/>
<accession>A0A9P4THN8</accession>
<name>A0A9P4THN8_CURKU</name>
<dbReference type="PANTHER" id="PTHR35043">
    <property type="entry name" value="TRANSCRIPTION FACTOR DOMAIN-CONTAINING PROTEIN"/>
    <property type="match status" value="1"/>
</dbReference>
<feature type="transmembrane region" description="Helical" evidence="2">
    <location>
        <begin position="43"/>
        <end position="65"/>
    </location>
</feature>
<evidence type="ECO:0000256" key="1">
    <source>
        <dbReference type="ARBA" id="ARBA00004141"/>
    </source>
</evidence>
<dbReference type="InterPro" id="IPR020846">
    <property type="entry name" value="MFS_dom"/>
</dbReference>
<feature type="transmembrane region" description="Helical" evidence="2">
    <location>
        <begin position="416"/>
        <end position="436"/>
    </location>
</feature>
<feature type="transmembrane region" description="Helical" evidence="2">
    <location>
        <begin position="548"/>
        <end position="568"/>
    </location>
</feature>
<evidence type="ECO:0000259" key="4">
    <source>
        <dbReference type="PROSITE" id="PS50850"/>
    </source>
</evidence>
<comment type="caution">
    <text evidence="5">The sequence shown here is derived from an EMBL/GenBank/DDBJ whole genome shotgun (WGS) entry which is preliminary data.</text>
</comment>
<keyword evidence="2" id="KW-1133">Transmembrane helix</keyword>
<dbReference type="SUPFAM" id="SSF103473">
    <property type="entry name" value="MFS general substrate transporter"/>
    <property type="match status" value="1"/>
</dbReference>
<feature type="transmembrane region" description="Helical" evidence="2">
    <location>
        <begin position="236"/>
        <end position="259"/>
    </location>
</feature>
<dbReference type="PANTHER" id="PTHR35043:SF7">
    <property type="entry name" value="TRANSCRIPTION FACTOR DOMAIN-CONTAINING PROTEIN"/>
    <property type="match status" value="1"/>
</dbReference>
<dbReference type="Proteomes" id="UP000801428">
    <property type="component" value="Unassembled WGS sequence"/>
</dbReference>
<feature type="transmembrane region" description="Helical" evidence="2">
    <location>
        <begin position="212"/>
        <end position="230"/>
    </location>
</feature>
<keyword evidence="2" id="KW-0812">Transmembrane</keyword>
<proteinExistence type="predicted"/>
<keyword evidence="6" id="KW-1185">Reference proteome</keyword>
<evidence type="ECO:0000256" key="3">
    <source>
        <dbReference type="SAM" id="SignalP"/>
    </source>
</evidence>
<dbReference type="Pfam" id="PF07690">
    <property type="entry name" value="MFS_1"/>
    <property type="match status" value="1"/>
</dbReference>
<feature type="transmembrane region" description="Helical" evidence="2">
    <location>
        <begin position="506"/>
        <end position="524"/>
    </location>
</feature>
<protein>
    <recommendedName>
        <fullName evidence="4">Major facilitator superfamily (MFS) profile domain-containing protein</fullName>
    </recommendedName>
</protein>
<feature type="signal peptide" evidence="3">
    <location>
        <begin position="1"/>
        <end position="19"/>
    </location>
</feature>
<evidence type="ECO:0000313" key="6">
    <source>
        <dbReference type="Proteomes" id="UP000801428"/>
    </source>
</evidence>
<dbReference type="GO" id="GO:0016020">
    <property type="term" value="C:membrane"/>
    <property type="evidence" value="ECO:0007669"/>
    <property type="project" value="UniProtKB-SubCell"/>
</dbReference>
<feature type="transmembrane region" description="Helical" evidence="2">
    <location>
        <begin position="448"/>
        <end position="466"/>
    </location>
</feature>
<keyword evidence="3" id="KW-0732">Signal</keyword>
<dbReference type="Gene3D" id="1.20.1720.10">
    <property type="entry name" value="Multidrug resistance protein D"/>
    <property type="match status" value="1"/>
</dbReference>
<feature type="domain" description="Major facilitator superfamily (MFS) profile" evidence="4">
    <location>
        <begin position="511"/>
        <end position="656"/>
    </location>
</feature>
<feature type="chain" id="PRO_5040335529" description="Major facilitator superfamily (MFS) profile domain-containing protein" evidence="3">
    <location>
        <begin position="20"/>
        <end position="656"/>
    </location>
</feature>
<gene>
    <name evidence="5" type="ORF">E8E13_000096</name>
</gene>
<organism evidence="5 6">
    <name type="scientific">Curvularia kusanoi</name>
    <name type="common">Cochliobolus kusanoi</name>
    <dbReference type="NCBI Taxonomy" id="90978"/>
    <lineage>
        <taxon>Eukaryota</taxon>
        <taxon>Fungi</taxon>
        <taxon>Dikarya</taxon>
        <taxon>Ascomycota</taxon>
        <taxon>Pezizomycotina</taxon>
        <taxon>Dothideomycetes</taxon>
        <taxon>Pleosporomycetidae</taxon>
        <taxon>Pleosporales</taxon>
        <taxon>Pleosporineae</taxon>
        <taxon>Pleosporaceae</taxon>
        <taxon>Curvularia</taxon>
    </lineage>
</organism>
<dbReference type="EMBL" id="SWKU01000007">
    <property type="protein sequence ID" value="KAF3004746.1"/>
    <property type="molecule type" value="Genomic_DNA"/>
</dbReference>
<feature type="transmembrane region" description="Helical" evidence="2">
    <location>
        <begin position="634"/>
        <end position="655"/>
    </location>
</feature>
<dbReference type="InterPro" id="IPR036259">
    <property type="entry name" value="MFS_trans_sf"/>
</dbReference>
<keyword evidence="2" id="KW-0472">Membrane</keyword>
<reference evidence="5" key="1">
    <citation type="submission" date="2019-04" db="EMBL/GenBank/DDBJ databases">
        <title>Sequencing of skin fungus with MAO and IRED activity.</title>
        <authorList>
            <person name="Marsaioli A.J."/>
            <person name="Bonatto J.M.C."/>
            <person name="Reis Junior O."/>
        </authorList>
    </citation>
    <scope>NUCLEOTIDE SEQUENCE</scope>
    <source>
        <strain evidence="5">30M1</strain>
    </source>
</reference>